<name>A0A0P0DHN8_9ARAC</name>
<evidence type="ECO:0008006" key="2">
    <source>
        <dbReference type="Google" id="ProtNLM"/>
    </source>
</evidence>
<dbReference type="GO" id="GO:0005654">
    <property type="term" value="C:nucleoplasm"/>
    <property type="evidence" value="ECO:0007669"/>
    <property type="project" value="TreeGrafter"/>
</dbReference>
<dbReference type="GO" id="GO:0003723">
    <property type="term" value="F:RNA binding"/>
    <property type="evidence" value="ECO:0007669"/>
    <property type="project" value="TreeGrafter"/>
</dbReference>
<dbReference type="EMBL" id="KP777790">
    <property type="protein sequence ID" value="ALJ10932.1"/>
    <property type="molecule type" value="mRNA"/>
</dbReference>
<reference evidence="1" key="2">
    <citation type="submission" date="2015-02" db="EMBL/GenBank/DDBJ databases">
        <authorList>
            <person name="Chooi Y.-H."/>
        </authorList>
    </citation>
    <scope>NUCLEOTIDE SEQUENCE</scope>
</reference>
<proteinExistence type="evidence at transcript level"/>
<dbReference type="PANTHER" id="PTHR31278:SF2">
    <property type="entry name" value="SMALL RIBOSOMAL SUBUNIT PROTEIN MS37"/>
    <property type="match status" value="1"/>
</dbReference>
<sequence>MSTTSSASPKWIQRLKRGRRPQSINKVPYKEAWPLILKHQVSTRRGQESEVPCLKETLAFITCLKDHNNSHELCFKEGQSVQKCYSNYLVQRKENAQVKNLEAFEPGKNVKDMKPEQLNKFLAHFPHKLK</sequence>
<dbReference type="GO" id="GO:0032543">
    <property type="term" value="P:mitochondrial translation"/>
    <property type="evidence" value="ECO:0007669"/>
    <property type="project" value="InterPro"/>
</dbReference>
<evidence type="ECO:0000313" key="1">
    <source>
        <dbReference type="EMBL" id="ALJ10932.1"/>
    </source>
</evidence>
<protein>
    <recommendedName>
        <fullName evidence="2">CHCH domain-containing protein</fullName>
    </recommendedName>
</protein>
<accession>A0A0P0DHN8</accession>
<dbReference type="PANTHER" id="PTHR31278">
    <property type="entry name" value="CHCHD1"/>
    <property type="match status" value="1"/>
</dbReference>
<dbReference type="SUPFAM" id="SSF47072">
    <property type="entry name" value="Cysteine alpha-hairpin motif"/>
    <property type="match status" value="1"/>
</dbReference>
<dbReference type="InterPro" id="IPR033620">
    <property type="entry name" value="Ribosomal_mS37_met"/>
</dbReference>
<dbReference type="GO" id="GO:0005761">
    <property type="term" value="C:mitochondrial ribosome"/>
    <property type="evidence" value="ECO:0007669"/>
    <property type="project" value="InterPro"/>
</dbReference>
<reference evidence="1" key="1">
    <citation type="journal article" date="2015" name="PLoS ONE">
        <title>A Comparative Analysis of the Venom Gland Transcriptomes of the Fishing Spiders Dolomedes mizhoanus and Dolomedes sulfurous.</title>
        <authorList>
            <person name="Xu X."/>
            <person name="Wang H."/>
            <person name="Zhang F."/>
            <person name="Hu Z."/>
            <person name="Liang S."/>
            <person name="Liu Z."/>
        </authorList>
    </citation>
    <scope>NUCLEOTIDE SEQUENCE</scope>
</reference>
<dbReference type="InterPro" id="IPR009069">
    <property type="entry name" value="Cys_alpha_HP_mot_SF"/>
</dbReference>
<dbReference type="AlphaFoldDB" id="A0A0P0DHN8"/>
<organism evidence="1">
    <name type="scientific">Dolomedes sulfureus</name>
    <dbReference type="NCBI Taxonomy" id="492288"/>
    <lineage>
        <taxon>Eukaryota</taxon>
        <taxon>Metazoa</taxon>
        <taxon>Ecdysozoa</taxon>
        <taxon>Arthropoda</taxon>
        <taxon>Chelicerata</taxon>
        <taxon>Arachnida</taxon>
        <taxon>Araneae</taxon>
        <taxon>Araneomorphae</taxon>
        <taxon>Entelegynae</taxon>
        <taxon>Lycosoidea</taxon>
        <taxon>Pisauridae</taxon>
        <taxon>Dolomedes</taxon>
    </lineage>
</organism>